<dbReference type="KEGG" id="pfer:IRI77_07790"/>
<dbReference type="InterPro" id="IPR023430">
    <property type="entry name" value="Pept_HybD-like_dom_sf"/>
</dbReference>
<dbReference type="PRINTS" id="PR00446">
    <property type="entry name" value="HYDRGNUPTAKE"/>
</dbReference>
<name>A0A7S7SLY2_PALFE</name>
<proteinExistence type="inferred from homology"/>
<organism evidence="5 6">
    <name type="scientific">Paludibaculum fermentans</name>
    <dbReference type="NCBI Taxonomy" id="1473598"/>
    <lineage>
        <taxon>Bacteria</taxon>
        <taxon>Pseudomonadati</taxon>
        <taxon>Acidobacteriota</taxon>
        <taxon>Terriglobia</taxon>
        <taxon>Bryobacterales</taxon>
        <taxon>Bryobacteraceae</taxon>
        <taxon>Paludibaculum</taxon>
    </lineage>
</organism>
<evidence type="ECO:0000256" key="2">
    <source>
        <dbReference type="ARBA" id="ARBA00022670"/>
    </source>
</evidence>
<dbReference type="GO" id="GO:0008047">
    <property type="term" value="F:enzyme activator activity"/>
    <property type="evidence" value="ECO:0007669"/>
    <property type="project" value="InterPro"/>
</dbReference>
<dbReference type="GO" id="GO:0004190">
    <property type="term" value="F:aspartic-type endopeptidase activity"/>
    <property type="evidence" value="ECO:0007669"/>
    <property type="project" value="UniProtKB-KW"/>
</dbReference>
<dbReference type="Pfam" id="PF01750">
    <property type="entry name" value="HycI"/>
    <property type="match status" value="1"/>
</dbReference>
<evidence type="ECO:0000313" key="6">
    <source>
        <dbReference type="Proteomes" id="UP000593892"/>
    </source>
</evidence>
<keyword evidence="4" id="KW-0378">Hydrolase</keyword>
<evidence type="ECO:0000256" key="1">
    <source>
        <dbReference type="ARBA" id="ARBA00006814"/>
    </source>
</evidence>
<dbReference type="AlphaFoldDB" id="A0A7S7SLY2"/>
<evidence type="ECO:0000256" key="3">
    <source>
        <dbReference type="ARBA" id="ARBA00022750"/>
    </source>
</evidence>
<dbReference type="NCBIfam" id="TIGR00072">
    <property type="entry name" value="hydrog_prot"/>
    <property type="match status" value="1"/>
</dbReference>
<sequence length="176" mass="18979">MSTLIAGLGNVLMGDDAIGPTLIYYLQARYDFPPDVELKDLGTPGIDLAQHLAGRGTVILLDAMVDAQSTPGSTRTVTLDDLHSNARPLPGDVHSPDLRESLKLAALLGEPPQRVVLLGIVVSSCELGNPMSPQIRDRMEAILGEVTAELAKRQVPFTARPNAVDPDLWWQHRPAC</sequence>
<keyword evidence="3" id="KW-0064">Aspartyl protease</keyword>
<dbReference type="PANTHER" id="PTHR30302:SF1">
    <property type="entry name" value="HYDROGENASE 2 MATURATION PROTEASE"/>
    <property type="match status" value="1"/>
</dbReference>
<dbReference type="PANTHER" id="PTHR30302">
    <property type="entry name" value="HYDROGENASE 1 MATURATION PROTEASE"/>
    <property type="match status" value="1"/>
</dbReference>
<evidence type="ECO:0000313" key="5">
    <source>
        <dbReference type="EMBL" id="QOY89844.1"/>
    </source>
</evidence>
<reference evidence="5 6" key="1">
    <citation type="submission" date="2020-10" db="EMBL/GenBank/DDBJ databases">
        <title>Complete genome sequence of Paludibaculum fermentans P105T, a facultatively anaerobic acidobacterium capable of dissimilatory Fe(III) reduction.</title>
        <authorList>
            <person name="Dedysh S.N."/>
            <person name="Beletsky A.V."/>
            <person name="Kulichevskaya I.S."/>
            <person name="Mardanov A.V."/>
            <person name="Ravin N.V."/>
        </authorList>
    </citation>
    <scope>NUCLEOTIDE SEQUENCE [LARGE SCALE GENOMIC DNA]</scope>
    <source>
        <strain evidence="5 6">P105</strain>
    </source>
</reference>
<dbReference type="SUPFAM" id="SSF53163">
    <property type="entry name" value="HybD-like"/>
    <property type="match status" value="1"/>
</dbReference>
<dbReference type="Gene3D" id="3.40.50.1450">
    <property type="entry name" value="HybD-like"/>
    <property type="match status" value="1"/>
</dbReference>
<gene>
    <name evidence="5" type="ORF">IRI77_07790</name>
</gene>
<dbReference type="InterPro" id="IPR000671">
    <property type="entry name" value="Peptidase_A31"/>
</dbReference>
<comment type="similarity">
    <text evidence="1">Belongs to the peptidase A31 family.</text>
</comment>
<dbReference type="RefSeq" id="WP_194451507.1">
    <property type="nucleotide sequence ID" value="NZ_CP063849.1"/>
</dbReference>
<evidence type="ECO:0000256" key="4">
    <source>
        <dbReference type="ARBA" id="ARBA00022801"/>
    </source>
</evidence>
<keyword evidence="2 5" id="KW-0645">Protease</keyword>
<accession>A0A7S7SLY2</accession>
<dbReference type="CDD" id="cd00518">
    <property type="entry name" value="H2MP"/>
    <property type="match status" value="1"/>
</dbReference>
<dbReference type="GO" id="GO:0016485">
    <property type="term" value="P:protein processing"/>
    <property type="evidence" value="ECO:0007669"/>
    <property type="project" value="TreeGrafter"/>
</dbReference>
<dbReference type="Proteomes" id="UP000593892">
    <property type="component" value="Chromosome"/>
</dbReference>
<dbReference type="EMBL" id="CP063849">
    <property type="protein sequence ID" value="QOY89844.1"/>
    <property type="molecule type" value="Genomic_DNA"/>
</dbReference>
<keyword evidence="6" id="KW-1185">Reference proteome</keyword>
<protein>
    <submittedName>
        <fullName evidence="5">Hydrogenase maturation protease</fullName>
    </submittedName>
</protein>